<gene>
    <name evidence="2" type="ORF">KGA66_04955</name>
</gene>
<dbReference type="Proteomes" id="UP000677913">
    <property type="component" value="Unassembled WGS sequence"/>
</dbReference>
<organism evidence="2 3">
    <name type="scientific">Actinocrinis puniceicyclus</name>
    <dbReference type="NCBI Taxonomy" id="977794"/>
    <lineage>
        <taxon>Bacteria</taxon>
        <taxon>Bacillati</taxon>
        <taxon>Actinomycetota</taxon>
        <taxon>Actinomycetes</taxon>
        <taxon>Catenulisporales</taxon>
        <taxon>Actinospicaceae</taxon>
        <taxon>Actinocrinis</taxon>
    </lineage>
</organism>
<keyword evidence="3" id="KW-1185">Reference proteome</keyword>
<protein>
    <submittedName>
        <fullName evidence="2">DUF5302 domain-containing protein</fullName>
    </submittedName>
</protein>
<evidence type="ECO:0000313" key="2">
    <source>
        <dbReference type="EMBL" id="MBS2962384.1"/>
    </source>
</evidence>
<evidence type="ECO:0000256" key="1">
    <source>
        <dbReference type="SAM" id="MobiDB-lite"/>
    </source>
</evidence>
<dbReference type="EMBL" id="JAGSXH010000010">
    <property type="protein sequence ID" value="MBS2962384.1"/>
    <property type="molecule type" value="Genomic_DNA"/>
</dbReference>
<comment type="caution">
    <text evidence="2">The sequence shown here is derived from an EMBL/GenBank/DDBJ whole genome shotgun (WGS) entry which is preliminary data.</text>
</comment>
<name>A0A8J7WM91_9ACTN</name>
<proteinExistence type="predicted"/>
<dbReference type="InterPro" id="IPR035172">
    <property type="entry name" value="DUF5302"/>
</dbReference>
<evidence type="ECO:0000313" key="3">
    <source>
        <dbReference type="Proteomes" id="UP000677913"/>
    </source>
</evidence>
<feature type="compositionally biased region" description="Basic and acidic residues" evidence="1">
    <location>
        <begin position="1"/>
        <end position="13"/>
    </location>
</feature>
<feature type="region of interest" description="Disordered" evidence="1">
    <location>
        <begin position="1"/>
        <end position="49"/>
    </location>
</feature>
<dbReference type="AlphaFoldDB" id="A0A8J7WM91"/>
<sequence length="49" mass="5399">MKRRFREALERKQGKNSVVNGSVSGKDPSKAQSAHGPAASRRSFRRKSG</sequence>
<reference evidence="2" key="1">
    <citation type="submission" date="2021-04" db="EMBL/GenBank/DDBJ databases">
        <title>Genome based classification of Actinospica acidithermotolerans sp. nov., an actinobacterium isolated from an Indonesian hot spring.</title>
        <authorList>
            <person name="Kusuma A.B."/>
            <person name="Putra K.E."/>
            <person name="Nafisah S."/>
            <person name="Loh J."/>
            <person name="Nouioui I."/>
            <person name="Goodfellow M."/>
        </authorList>
    </citation>
    <scope>NUCLEOTIDE SEQUENCE</scope>
    <source>
        <strain evidence="2">DSM 45618</strain>
    </source>
</reference>
<accession>A0A8J7WM91</accession>
<dbReference type="Pfam" id="PF17227">
    <property type="entry name" value="DUF5302"/>
    <property type="match status" value="1"/>
</dbReference>